<dbReference type="EMBL" id="RKIT01000002">
    <property type="protein sequence ID" value="RSC17975.1"/>
    <property type="molecule type" value="Genomic_DNA"/>
</dbReference>
<protein>
    <submittedName>
        <fullName evidence="3">Phage tail length tape measure family protein</fullName>
    </submittedName>
    <submittedName>
        <fullName evidence="4">Phage tail protein</fullName>
    </submittedName>
</protein>
<dbReference type="AlphaFoldDB" id="A0AAQ0V7X9"/>
<evidence type="ECO:0000313" key="5">
    <source>
        <dbReference type="Proteomes" id="UP000282299"/>
    </source>
</evidence>
<comment type="caution">
    <text evidence="4">The sequence shown here is derived from an EMBL/GenBank/DDBJ whole genome shotgun (WGS) entry which is preliminary data.</text>
</comment>
<dbReference type="Proteomes" id="UP000282299">
    <property type="component" value="Unassembled WGS sequence"/>
</dbReference>
<dbReference type="Proteomes" id="UP000807555">
    <property type="component" value="Unassembled WGS sequence"/>
</dbReference>
<name>A0AAQ0V7X9_CITKO</name>
<feature type="coiled-coil region" evidence="1">
    <location>
        <begin position="692"/>
        <end position="720"/>
    </location>
</feature>
<evidence type="ECO:0000256" key="1">
    <source>
        <dbReference type="SAM" id="Coils"/>
    </source>
</evidence>
<dbReference type="InterPro" id="IPR009628">
    <property type="entry name" value="Phage_tape_measure_N"/>
</dbReference>
<evidence type="ECO:0000313" key="4">
    <source>
        <dbReference type="EMBL" id="RSC17975.1"/>
    </source>
</evidence>
<reference evidence="5" key="1">
    <citation type="submission" date="2018-10" db="EMBL/GenBank/DDBJ databases">
        <title>FDA dAtabase for Regulatory Grade micrObial Sequences (FDA-ARGOS): Supporting development and validation of Infectious Disease Dx tests.</title>
        <authorList>
            <person name="Goldberg B."/>
            <person name="Campos J."/>
            <person name="Tallon L."/>
            <person name="Sadzewicz L."/>
            <person name="Zhao X."/>
            <person name="Vavikolanu K."/>
            <person name="Mehta A."/>
            <person name="Aluvathingal J."/>
            <person name="Nadendla S."/>
            <person name="Geyer C."/>
            <person name="Nandy P."/>
            <person name="Yan Y."/>
            <person name="Sichtig H."/>
        </authorList>
    </citation>
    <scope>NUCLEOTIDE SEQUENCE [LARGE SCALE GENOMIC DNA]</scope>
    <source>
        <strain evidence="5">FDAARGOS_526</strain>
    </source>
</reference>
<evidence type="ECO:0000313" key="3">
    <source>
        <dbReference type="EMBL" id="MBJ9866846.1"/>
    </source>
</evidence>
<evidence type="ECO:0000259" key="2">
    <source>
        <dbReference type="Pfam" id="PF06791"/>
    </source>
</evidence>
<sequence length="1052" mass="112365">MSEQTSRLAIILDSTGAQRNADNLATALVKITQAGEQAEKATDDLSSATKDLNAWLKVGPKHASENAKATDEQREALKKLRDQIDPVGAALNKLDDQLQQLQSHYKAGILPDADFEDLSGKIRETEKALNGEARAEREAAIAREQQSASLKRLVAQLDPVGEGFRRLAEQQKQLDSAKSSGLLSPESYAKLSGTLGEMRTELEKTQAQLGKTGMSAKQTAFAMRLVPMQMTDIVTSLAAGQPPLMVLLQQGGQLKDMFGGIGPAAKAMGGYILGLVNPFTLAAAAVGVLGVAYYKGTQEQDAFNKSLILTGNQVGKTSGQLADIAARAGVAANSTTGKAASALNLLVESGKVAGDSLERVTTAVVKTSEATGIATDKLVDDFNKIAADPVEAITKLNDQYHFLTLATYNQIKALQDEGNQQEAARVATDAYATTMQQRAADIQDNLGYLEKAWNGLTGAAKGAWDAMLGVGREQSLEQRLADATKKANDARGKAVGNIFGVPGWQTEAAAAANFLQSAIDLQGDLTKAVAAGREEQDKAIKIQQEADRVNQQFLSNADKRNKAIQQQKKFLDAGAISEDQYAKNIARINEMYKDPKSPTAPKGKAYSEDAATRLLDQINQQTAAMQSQLDASDKLTSATQARVKFEQQIADLKSKTQLTADQKSLLSRSEEIVQAYKRQETLQNSVKTLDDYRKMQEQVKAKDEQQNDLLRERLALLEKAKATGKLAPGEYEQTRSDIYKNTPAELPSSVKSVVGNLSPTGGQLSGTFGGMQQQYMQIDQAQQQLQTWLQAQEAAYAQAAQITTEGEARMTAIRQQAAQANQVIESQKNEIITSATQTMIDSGLQILATGFGEQSGIYKAAFAASKAFAIAQSLVSIQQGIAMAAANPFPYNIAAMASVAAATASIVSNIAAVADVGFKGGGYTGGSSINDVRGLVHGKEFVFDAASTKNIGVSNLESIRKNGLDATLSKPGFGTGAQNVNNNSNSTVFSPQIQQDFYIQQGVTPEQMDMSLANTAKKATTDAVDQVANQIVRGNGKVGNAMRGTYTGRRTT</sequence>
<reference evidence="3" key="3">
    <citation type="submission" date="2020-11" db="EMBL/GenBank/DDBJ databases">
        <title>Enhanced detection system for hospital associated transmission using whole genome sequencing surveillance.</title>
        <authorList>
            <person name="Harrison L.H."/>
            <person name="Van Tyne D."/>
            <person name="Marsh J.W."/>
            <person name="Griffith M.P."/>
            <person name="Snyder D.J."/>
            <person name="Cooper V.S."/>
            <person name="Mustapha M."/>
        </authorList>
    </citation>
    <scope>NUCLEOTIDE SEQUENCE</scope>
    <source>
        <strain evidence="3">CB00014</strain>
    </source>
</reference>
<accession>A0AAQ0V7X9</accession>
<proteinExistence type="predicted"/>
<dbReference type="PANTHER" id="PTHR18937">
    <property type="entry name" value="STRUCTURAL MAINTENANCE OF CHROMOSOMES SMC FAMILY MEMBER"/>
    <property type="match status" value="1"/>
</dbReference>
<dbReference type="RefSeq" id="WP_060816052.1">
    <property type="nucleotide sequence ID" value="NZ_CP022073.1"/>
</dbReference>
<dbReference type="Pfam" id="PF24622">
    <property type="entry name" value="TMP_4"/>
    <property type="match status" value="1"/>
</dbReference>
<feature type="domain" description="Bacteriophage tail tape measure N-terminal" evidence="2">
    <location>
        <begin position="208"/>
        <end position="412"/>
    </location>
</feature>
<reference evidence="4" key="2">
    <citation type="submission" date="2018-10" db="EMBL/GenBank/DDBJ databases">
        <title>FDA dAtabase for Regulatory Grade micrObial Sequences (FDA-ARGOS): Supporting development and validation of Infectious Disease Dx tests.</title>
        <authorList>
            <person name="Campos J."/>
            <person name="Goldberg B."/>
            <person name="Tallon L.J."/>
            <person name="Sadzewicz L."/>
            <person name="Zhao X."/>
            <person name="Vavikolanu K."/>
            <person name="Mehta A."/>
            <person name="Aluvathingal J."/>
            <person name="Nadendla S."/>
            <person name="Geyer C."/>
            <person name="Nandy P."/>
            <person name="Yan Y."/>
            <person name="Sichtig H."/>
        </authorList>
    </citation>
    <scope>NUCLEOTIDE SEQUENCE</scope>
    <source>
        <strain evidence="4">FDAARGOS_526</strain>
    </source>
</reference>
<keyword evidence="1" id="KW-0175">Coiled coil</keyword>
<dbReference type="Pfam" id="PF06791">
    <property type="entry name" value="TMP_2"/>
    <property type="match status" value="1"/>
</dbReference>
<gene>
    <name evidence="4" type="ORF">EGS84_14035</name>
    <name evidence="3" type="ORF">I5687_02640</name>
</gene>
<organism evidence="4 5">
    <name type="scientific">Citrobacter koseri</name>
    <name type="common">Citrobacter diversus</name>
    <dbReference type="NCBI Taxonomy" id="545"/>
    <lineage>
        <taxon>Bacteria</taxon>
        <taxon>Pseudomonadati</taxon>
        <taxon>Pseudomonadota</taxon>
        <taxon>Gammaproteobacteria</taxon>
        <taxon>Enterobacterales</taxon>
        <taxon>Enterobacteriaceae</taxon>
        <taxon>Citrobacter</taxon>
    </lineage>
</organism>
<feature type="coiled-coil region" evidence="1">
    <location>
        <begin position="771"/>
        <end position="830"/>
    </location>
</feature>
<dbReference type="EMBL" id="JADVNV010000001">
    <property type="protein sequence ID" value="MBJ9866846.1"/>
    <property type="molecule type" value="Genomic_DNA"/>
</dbReference>